<protein>
    <submittedName>
        <fullName evidence="7">4-amino-4-deoxychorismate lyase</fullName>
    </submittedName>
</protein>
<dbReference type="SUPFAM" id="SSF56752">
    <property type="entry name" value="D-aminoacid aminotransferase-like PLP-dependent enzymes"/>
    <property type="match status" value="1"/>
</dbReference>
<comment type="subunit">
    <text evidence="3">Homodimer.</text>
</comment>
<dbReference type="InterPro" id="IPR050571">
    <property type="entry name" value="Class-IV_PLP-Dep_Aminotrnsfr"/>
</dbReference>
<dbReference type="InterPro" id="IPR018300">
    <property type="entry name" value="Aminotrans_IV_CS"/>
</dbReference>
<comment type="similarity">
    <text evidence="2 5">Belongs to the class-IV pyridoxal-phosphate-dependent aminotransferase family.</text>
</comment>
<dbReference type="GO" id="GO:0005829">
    <property type="term" value="C:cytosol"/>
    <property type="evidence" value="ECO:0007669"/>
    <property type="project" value="TreeGrafter"/>
</dbReference>
<name>A0A8D5UCR1_9BACL</name>
<gene>
    <name evidence="7" type="primary">pabC</name>
    <name evidence="7" type="ORF">JIR001_00910</name>
</gene>
<dbReference type="EMBL" id="AP024601">
    <property type="protein sequence ID" value="BCU80308.1"/>
    <property type="molecule type" value="Genomic_DNA"/>
</dbReference>
<dbReference type="Pfam" id="PF01063">
    <property type="entry name" value="Aminotran_4"/>
    <property type="match status" value="1"/>
</dbReference>
<evidence type="ECO:0000256" key="2">
    <source>
        <dbReference type="ARBA" id="ARBA00009320"/>
    </source>
</evidence>
<dbReference type="RefSeq" id="WP_212773712.1">
    <property type="nucleotide sequence ID" value="NZ_AP024601.1"/>
</dbReference>
<accession>A0A8D5UCR1</accession>
<evidence type="ECO:0000256" key="3">
    <source>
        <dbReference type="ARBA" id="ARBA00011738"/>
    </source>
</evidence>
<evidence type="ECO:0000256" key="6">
    <source>
        <dbReference type="RuleBase" id="RU004516"/>
    </source>
</evidence>
<dbReference type="Gene3D" id="3.20.10.10">
    <property type="entry name" value="D-amino Acid Aminotransferase, subunit A, domain 2"/>
    <property type="match status" value="1"/>
</dbReference>
<dbReference type="InterPro" id="IPR043132">
    <property type="entry name" value="BCAT-like_C"/>
</dbReference>
<dbReference type="InterPro" id="IPR001544">
    <property type="entry name" value="Aminotrans_IV"/>
</dbReference>
<dbReference type="GO" id="GO:0008652">
    <property type="term" value="P:amino acid biosynthetic process"/>
    <property type="evidence" value="ECO:0007669"/>
    <property type="project" value="UniProtKB-ARBA"/>
</dbReference>
<dbReference type="PROSITE" id="PS00770">
    <property type="entry name" value="AA_TRANSFER_CLASS_4"/>
    <property type="match status" value="1"/>
</dbReference>
<dbReference type="InterPro" id="IPR036038">
    <property type="entry name" value="Aminotransferase-like"/>
</dbReference>
<dbReference type="FunFam" id="3.20.10.10:FF:000002">
    <property type="entry name" value="D-alanine aminotransferase"/>
    <property type="match status" value="1"/>
</dbReference>
<evidence type="ECO:0000313" key="7">
    <source>
        <dbReference type="EMBL" id="BCU80308.1"/>
    </source>
</evidence>
<dbReference type="GO" id="GO:0016829">
    <property type="term" value="F:lyase activity"/>
    <property type="evidence" value="ECO:0007669"/>
    <property type="project" value="UniProtKB-KW"/>
</dbReference>
<reference evidence="7" key="1">
    <citation type="journal article" date="2013" name="Int. J. Syst. Evol. Microbiol.">
        <title>Polycladomyces abyssicola gen. nov., sp. nov., a thermophilic filamentous bacterium isolated from hemipelagic sediment.</title>
        <authorList>
            <person name="Tsubouchi T."/>
            <person name="Shimane Y."/>
            <person name="Mori K."/>
            <person name="Usui K."/>
            <person name="Hiraki T."/>
            <person name="Tame A."/>
            <person name="Uematsu K."/>
            <person name="Maruyama T."/>
            <person name="Hatada Y."/>
        </authorList>
    </citation>
    <scope>NUCLEOTIDE SEQUENCE</scope>
    <source>
        <strain evidence="7">JIR-001</strain>
    </source>
</reference>
<comment type="cofactor">
    <cofactor evidence="1 6">
        <name>pyridoxal 5'-phosphate</name>
        <dbReference type="ChEBI" id="CHEBI:597326"/>
    </cofactor>
</comment>
<reference evidence="7" key="2">
    <citation type="journal article" date="2021" name="Microbiol. Resour. Announc.">
        <title>Complete Genome Sequence of Polycladomyces abyssicola JIR-001T, Isolated from Hemipelagic Sediment in Deep Seawater.</title>
        <authorList>
            <person name="Tsubouchi T."/>
            <person name="Kaneko Y."/>
        </authorList>
    </citation>
    <scope>NUCLEOTIDE SEQUENCE</scope>
    <source>
        <strain evidence="7">JIR-001</strain>
    </source>
</reference>
<evidence type="ECO:0000256" key="1">
    <source>
        <dbReference type="ARBA" id="ARBA00001933"/>
    </source>
</evidence>
<proteinExistence type="inferred from homology"/>
<dbReference type="AlphaFoldDB" id="A0A8D5UCR1"/>
<keyword evidence="7" id="KW-0456">Lyase</keyword>
<dbReference type="InterPro" id="IPR043131">
    <property type="entry name" value="BCAT-like_N"/>
</dbReference>
<dbReference type="GO" id="GO:0046394">
    <property type="term" value="P:carboxylic acid biosynthetic process"/>
    <property type="evidence" value="ECO:0007669"/>
    <property type="project" value="UniProtKB-ARBA"/>
</dbReference>
<dbReference type="KEGG" id="pabs:JIR001_00910"/>
<dbReference type="PANTHER" id="PTHR42743:SF11">
    <property type="entry name" value="AMINODEOXYCHORISMATE LYASE"/>
    <property type="match status" value="1"/>
</dbReference>
<dbReference type="Gene3D" id="3.30.470.10">
    <property type="match status" value="1"/>
</dbReference>
<dbReference type="PANTHER" id="PTHR42743">
    <property type="entry name" value="AMINO-ACID AMINOTRANSFERASE"/>
    <property type="match status" value="1"/>
</dbReference>
<sequence length="297" mass="33045">MNYVWLNGKLVPENKAVVSVMDHGFLYGVGVFETLRVYAGHPFLLKDHVDRLSRGLQLLRIRPPLSSHEWAVAIRQLLDANGLRDAYVRISVTGGAVGPGLSVRQFDEPTTVIFARPLPKWPEQMYTEGKTVEVLDIPRQVPGGTESLKSHNYLNSVLARLEMGERFPTHEGLQLSPEGWIAEGIVTNLFFVRDGTIFTPSTDLGILPGVTRRFVLALARQAGLSVEEGRYPLSVLKEADEIFLTNSMQEIVPVRAIPGWFEKGAGPVAAGLLDAYRQWTGRLWSVRELEVASDPYL</sequence>
<dbReference type="CDD" id="cd00449">
    <property type="entry name" value="PLPDE_IV"/>
    <property type="match status" value="1"/>
</dbReference>
<keyword evidence="4 6" id="KW-0663">Pyridoxal phosphate</keyword>
<evidence type="ECO:0000256" key="4">
    <source>
        <dbReference type="ARBA" id="ARBA00022898"/>
    </source>
</evidence>
<keyword evidence="8" id="KW-1185">Reference proteome</keyword>
<evidence type="ECO:0000256" key="5">
    <source>
        <dbReference type="RuleBase" id="RU004106"/>
    </source>
</evidence>
<dbReference type="Proteomes" id="UP000677436">
    <property type="component" value="Chromosome"/>
</dbReference>
<evidence type="ECO:0000313" key="8">
    <source>
        <dbReference type="Proteomes" id="UP000677436"/>
    </source>
</evidence>
<organism evidence="7 8">
    <name type="scientific">Polycladomyces abyssicola</name>
    <dbReference type="NCBI Taxonomy" id="1125966"/>
    <lineage>
        <taxon>Bacteria</taxon>
        <taxon>Bacillati</taxon>
        <taxon>Bacillota</taxon>
        <taxon>Bacilli</taxon>
        <taxon>Bacillales</taxon>
        <taxon>Thermoactinomycetaceae</taxon>
        <taxon>Polycladomyces</taxon>
    </lineage>
</organism>